<dbReference type="GO" id="GO:0004331">
    <property type="term" value="F:fructose-2,6-bisphosphate 2-phosphatase activity"/>
    <property type="evidence" value="ECO:0007669"/>
    <property type="project" value="TreeGrafter"/>
</dbReference>
<dbReference type="eggNOG" id="COG0406">
    <property type="taxonomic scope" value="Bacteria"/>
</dbReference>
<dbReference type="GO" id="GO:0045820">
    <property type="term" value="P:negative regulation of glycolytic process"/>
    <property type="evidence" value="ECO:0007669"/>
    <property type="project" value="TreeGrafter"/>
</dbReference>
<dbReference type="GO" id="GO:0005829">
    <property type="term" value="C:cytosol"/>
    <property type="evidence" value="ECO:0007669"/>
    <property type="project" value="TreeGrafter"/>
</dbReference>
<protein>
    <submittedName>
        <fullName evidence="4">Phosphoglycerate mutase family protein</fullName>
    </submittedName>
</protein>
<dbReference type="InterPro" id="IPR013078">
    <property type="entry name" value="His_Pase_superF_clade-1"/>
</dbReference>
<dbReference type="PANTHER" id="PTHR46517">
    <property type="entry name" value="FRUCTOSE-2,6-BISPHOSPHATASE TIGAR"/>
    <property type="match status" value="1"/>
</dbReference>
<dbReference type="PANTHER" id="PTHR46517:SF1">
    <property type="entry name" value="FRUCTOSE-2,6-BISPHOSPHATASE TIGAR"/>
    <property type="match status" value="1"/>
</dbReference>
<evidence type="ECO:0000313" key="5">
    <source>
        <dbReference type="Proteomes" id="UP000003987"/>
    </source>
</evidence>
<keyword evidence="1" id="KW-0378">Hydrolase</keyword>
<feature type="binding site" evidence="3">
    <location>
        <begin position="16"/>
        <end position="23"/>
    </location>
    <ligand>
        <name>substrate</name>
    </ligand>
</feature>
<evidence type="ECO:0000256" key="2">
    <source>
        <dbReference type="PIRSR" id="PIRSR613078-1"/>
    </source>
</evidence>
<evidence type="ECO:0000256" key="1">
    <source>
        <dbReference type="ARBA" id="ARBA00022801"/>
    </source>
</evidence>
<dbReference type="EMBL" id="GG698802">
    <property type="protein sequence ID" value="EEU30994.1"/>
    <property type="molecule type" value="Genomic_DNA"/>
</dbReference>
<dbReference type="HOGENOM" id="CLU_033323_9_0_9"/>
<sequence length="202" mass="22605">MGNNLGVITMELYLVRHGQSKANAAHILQGAKVDTALTSEGCQQAELTKERLLDQHFDRVYVSPLHRASETAKIIVGQSTTLTFDSRLVEFDYGSWDGQKIEDLLDQYPEYFHDPVYFSQSWKVSGGERYQQAQTRLKHFMDDLNGDADEKVLVVSHGMTIKLWVAQLLGLKHPENLAEPANASVTKISLTNGQPILKIYGG</sequence>
<dbReference type="Pfam" id="PF00300">
    <property type="entry name" value="His_Phos_1"/>
    <property type="match status" value="1"/>
</dbReference>
<dbReference type="InterPro" id="IPR051695">
    <property type="entry name" value="Phosphoglycerate_Mutase"/>
</dbReference>
<dbReference type="GO" id="GO:0043456">
    <property type="term" value="P:regulation of pentose-phosphate shunt"/>
    <property type="evidence" value="ECO:0007669"/>
    <property type="project" value="TreeGrafter"/>
</dbReference>
<accession>C7XUN3</accession>
<dbReference type="InterPro" id="IPR001345">
    <property type="entry name" value="PG/BPGM_mutase_AS"/>
</dbReference>
<organism evidence="4 5">
    <name type="scientific">Limosilactobacillus coleohominis 101-4-CHN</name>
    <dbReference type="NCBI Taxonomy" id="575594"/>
    <lineage>
        <taxon>Bacteria</taxon>
        <taxon>Bacillati</taxon>
        <taxon>Bacillota</taxon>
        <taxon>Bacilli</taxon>
        <taxon>Lactobacillales</taxon>
        <taxon>Lactobacillaceae</taxon>
        <taxon>Limosilactobacillus</taxon>
    </lineage>
</organism>
<reference evidence="4 5" key="1">
    <citation type="submission" date="2009-06" db="EMBL/GenBank/DDBJ databases">
        <title>The Genome Sequence of Lactobacillus coleohominis strain 101-4-CHN.</title>
        <authorList>
            <consortium name="The Broad Institute Genome Sequencing Platform"/>
            <person name="Ward D."/>
            <person name="Young S.K."/>
            <person name="Zeng Q."/>
            <person name="Koehrsen M."/>
            <person name="Alvarado L."/>
            <person name="Berlin A."/>
            <person name="Borenstein D."/>
            <person name="Chen Z."/>
            <person name="Engels R."/>
            <person name="Freedman E."/>
            <person name="Gellesch M."/>
            <person name="Goldberg J."/>
            <person name="Griggs A."/>
            <person name="Gujja S."/>
            <person name="Heiman D."/>
            <person name="Hepburn T."/>
            <person name="Howarth C."/>
            <person name="Jen D."/>
            <person name="Larson L."/>
            <person name="Lewis B."/>
            <person name="Mehta T."/>
            <person name="Park D."/>
            <person name="Pearson M."/>
            <person name="Roberts A."/>
            <person name="Saif S."/>
            <person name="Shea T."/>
            <person name="Shenoy N."/>
            <person name="Sisk P."/>
            <person name="Stolte C."/>
            <person name="Sykes S."/>
            <person name="Walk T."/>
            <person name="White J."/>
            <person name="Yandava C."/>
            <person name="Liu Y."/>
            <person name="Xu Q."/>
            <person name="Lander E."/>
            <person name="Nusbaum C."/>
            <person name="Galagan J."/>
            <person name="Birren B."/>
        </authorList>
    </citation>
    <scope>NUCLEOTIDE SEQUENCE [LARGE SCALE GENOMIC DNA]</scope>
    <source>
        <strain evidence="4 5">101-4-CHN</strain>
    </source>
</reference>
<feature type="binding site" evidence="3">
    <location>
        <position position="67"/>
    </location>
    <ligand>
        <name>substrate</name>
    </ligand>
</feature>
<dbReference type="AlphaFoldDB" id="C7XUN3"/>
<dbReference type="PROSITE" id="PS00175">
    <property type="entry name" value="PG_MUTASE"/>
    <property type="match status" value="1"/>
</dbReference>
<proteinExistence type="predicted"/>
<name>C7XUN3_9LACO</name>
<dbReference type="Gene3D" id="3.40.50.1240">
    <property type="entry name" value="Phosphoglycerate mutase-like"/>
    <property type="match status" value="1"/>
</dbReference>
<dbReference type="InterPro" id="IPR029033">
    <property type="entry name" value="His_PPase_superfam"/>
</dbReference>
<evidence type="ECO:0000256" key="3">
    <source>
        <dbReference type="PIRSR" id="PIRSR613078-2"/>
    </source>
</evidence>
<dbReference type="Proteomes" id="UP000003987">
    <property type="component" value="Unassembled WGS sequence"/>
</dbReference>
<evidence type="ECO:0000313" key="4">
    <source>
        <dbReference type="EMBL" id="EEU30994.1"/>
    </source>
</evidence>
<dbReference type="SUPFAM" id="SSF53254">
    <property type="entry name" value="Phosphoglycerate mutase-like"/>
    <property type="match status" value="1"/>
</dbReference>
<dbReference type="CDD" id="cd07067">
    <property type="entry name" value="HP_PGM_like"/>
    <property type="match status" value="1"/>
</dbReference>
<feature type="active site" description="Tele-phosphohistidine intermediate" evidence="2">
    <location>
        <position position="17"/>
    </location>
</feature>
<keyword evidence="5" id="KW-1185">Reference proteome</keyword>
<dbReference type="SMART" id="SM00855">
    <property type="entry name" value="PGAM"/>
    <property type="match status" value="1"/>
</dbReference>
<dbReference type="PIRSF" id="PIRSF000709">
    <property type="entry name" value="6PFK_2-Ptase"/>
    <property type="match status" value="1"/>
</dbReference>
<gene>
    <name evidence="4" type="ORF">HMPREF0501_00399</name>
</gene>
<feature type="active site" description="Proton donor/acceptor" evidence="2">
    <location>
        <position position="90"/>
    </location>
</feature>
<dbReference type="STRING" id="575594.HMPREF0501_00399"/>
<feature type="binding site" evidence="3">
    <location>
        <begin position="90"/>
        <end position="93"/>
    </location>
    <ligand>
        <name>substrate</name>
    </ligand>
</feature>